<keyword evidence="6 11" id="KW-0798">TonB box</keyword>
<dbReference type="PROSITE" id="PS52016">
    <property type="entry name" value="TONB_DEPENDENT_REC_3"/>
    <property type="match status" value="1"/>
</dbReference>
<accession>A0A2S7WVE5</accession>
<evidence type="ECO:0000259" key="13">
    <source>
        <dbReference type="Pfam" id="PF00593"/>
    </source>
</evidence>
<evidence type="ECO:0000259" key="14">
    <source>
        <dbReference type="Pfam" id="PF07715"/>
    </source>
</evidence>
<dbReference type="Gene3D" id="2.60.40.1120">
    <property type="entry name" value="Carboxypeptidase-like, regulatory domain"/>
    <property type="match status" value="1"/>
</dbReference>
<dbReference type="InterPro" id="IPR012910">
    <property type="entry name" value="Plug_dom"/>
</dbReference>
<feature type="chain" id="PRO_5015603051" evidence="12">
    <location>
        <begin position="23"/>
        <end position="800"/>
    </location>
</feature>
<evidence type="ECO:0000256" key="12">
    <source>
        <dbReference type="SAM" id="SignalP"/>
    </source>
</evidence>
<evidence type="ECO:0000256" key="6">
    <source>
        <dbReference type="ARBA" id="ARBA00023077"/>
    </source>
</evidence>
<dbReference type="SUPFAM" id="SSF49464">
    <property type="entry name" value="Carboxypeptidase regulatory domain-like"/>
    <property type="match status" value="1"/>
</dbReference>
<dbReference type="EMBL" id="MSCM01000001">
    <property type="protein sequence ID" value="PQJ81569.1"/>
    <property type="molecule type" value="Genomic_DNA"/>
</dbReference>
<keyword evidence="8 15" id="KW-0675">Receptor</keyword>
<dbReference type="AlphaFoldDB" id="A0A2S7WVE5"/>
<dbReference type="Pfam" id="PF00593">
    <property type="entry name" value="TonB_dep_Rec_b-barrel"/>
    <property type="match status" value="1"/>
</dbReference>
<name>A0A2S7WVE5_9FLAO</name>
<dbReference type="Gene3D" id="2.40.170.20">
    <property type="entry name" value="TonB-dependent receptor, beta-barrel domain"/>
    <property type="match status" value="1"/>
</dbReference>
<keyword evidence="3 10" id="KW-1134">Transmembrane beta strand</keyword>
<evidence type="ECO:0000256" key="11">
    <source>
        <dbReference type="RuleBase" id="RU003357"/>
    </source>
</evidence>
<dbReference type="Proteomes" id="UP000239068">
    <property type="component" value="Unassembled WGS sequence"/>
</dbReference>
<keyword evidence="4 10" id="KW-0812">Transmembrane</keyword>
<keyword evidence="16" id="KW-1185">Reference proteome</keyword>
<evidence type="ECO:0000256" key="5">
    <source>
        <dbReference type="ARBA" id="ARBA00022729"/>
    </source>
</evidence>
<proteinExistence type="inferred from homology"/>
<evidence type="ECO:0000313" key="15">
    <source>
        <dbReference type="EMBL" id="PQJ81569.1"/>
    </source>
</evidence>
<dbReference type="SUPFAM" id="SSF56935">
    <property type="entry name" value="Porins"/>
    <property type="match status" value="1"/>
</dbReference>
<feature type="domain" description="TonB-dependent receptor plug" evidence="14">
    <location>
        <begin position="120"/>
        <end position="222"/>
    </location>
</feature>
<keyword evidence="9 10" id="KW-0998">Cell outer membrane</keyword>
<dbReference type="PANTHER" id="PTHR30069">
    <property type="entry name" value="TONB-DEPENDENT OUTER MEMBRANE RECEPTOR"/>
    <property type="match status" value="1"/>
</dbReference>
<feature type="signal peptide" evidence="12">
    <location>
        <begin position="1"/>
        <end position="22"/>
    </location>
</feature>
<dbReference type="Pfam" id="PF07715">
    <property type="entry name" value="Plug"/>
    <property type="match status" value="1"/>
</dbReference>
<evidence type="ECO:0000256" key="3">
    <source>
        <dbReference type="ARBA" id="ARBA00022452"/>
    </source>
</evidence>
<dbReference type="InterPro" id="IPR000531">
    <property type="entry name" value="Beta-barrel_TonB"/>
</dbReference>
<evidence type="ECO:0000256" key="4">
    <source>
        <dbReference type="ARBA" id="ARBA00022692"/>
    </source>
</evidence>
<dbReference type="Pfam" id="PF13715">
    <property type="entry name" value="CarbopepD_reg_2"/>
    <property type="match status" value="1"/>
</dbReference>
<dbReference type="OrthoDB" id="9795928at2"/>
<evidence type="ECO:0000256" key="7">
    <source>
        <dbReference type="ARBA" id="ARBA00023136"/>
    </source>
</evidence>
<keyword evidence="5 12" id="KW-0732">Signal</keyword>
<dbReference type="GO" id="GO:0044718">
    <property type="term" value="P:siderophore transmembrane transport"/>
    <property type="evidence" value="ECO:0007669"/>
    <property type="project" value="TreeGrafter"/>
</dbReference>
<dbReference type="GO" id="GO:0009279">
    <property type="term" value="C:cell outer membrane"/>
    <property type="evidence" value="ECO:0007669"/>
    <property type="project" value="UniProtKB-SubCell"/>
</dbReference>
<evidence type="ECO:0000256" key="10">
    <source>
        <dbReference type="PROSITE-ProRule" id="PRU01360"/>
    </source>
</evidence>
<evidence type="ECO:0000313" key="16">
    <source>
        <dbReference type="Proteomes" id="UP000239068"/>
    </source>
</evidence>
<dbReference type="InterPro" id="IPR036942">
    <property type="entry name" value="Beta-barrel_TonB_sf"/>
</dbReference>
<reference evidence="15 16" key="1">
    <citation type="submission" date="2016-12" db="EMBL/GenBank/DDBJ databases">
        <title>Trade-off between light-utilization and light-protection in marine flavobacteria.</title>
        <authorList>
            <person name="Kumagai Y."/>
            <person name="Yoshizawa S."/>
            <person name="Kogure K."/>
            <person name="Iwasaki W."/>
        </authorList>
    </citation>
    <scope>NUCLEOTIDE SEQUENCE [LARGE SCALE GENOMIC DNA]</scope>
    <source>
        <strain evidence="15 16">ATCC 43844</strain>
    </source>
</reference>
<protein>
    <submittedName>
        <fullName evidence="15">TonB-dependent receptor</fullName>
    </submittedName>
</protein>
<gene>
    <name evidence="15" type="ORF">BTO16_02845</name>
</gene>
<keyword evidence="2 10" id="KW-0813">Transport</keyword>
<comment type="similarity">
    <text evidence="10 11">Belongs to the TonB-dependent receptor family.</text>
</comment>
<evidence type="ECO:0000256" key="2">
    <source>
        <dbReference type="ARBA" id="ARBA00022448"/>
    </source>
</evidence>
<dbReference type="GO" id="GO:0015344">
    <property type="term" value="F:siderophore uptake transmembrane transporter activity"/>
    <property type="evidence" value="ECO:0007669"/>
    <property type="project" value="TreeGrafter"/>
</dbReference>
<dbReference type="RefSeq" id="WP_105020143.1">
    <property type="nucleotide sequence ID" value="NZ_MSCM01000001.1"/>
</dbReference>
<keyword evidence="7 10" id="KW-0472">Membrane</keyword>
<dbReference type="InterPro" id="IPR039426">
    <property type="entry name" value="TonB-dep_rcpt-like"/>
</dbReference>
<sequence length="800" mass="91077">MTQKIFLCALFCILFFTGYAQNCSYTFKGTVTDYHDGTSIFGATVYLKNLDRYTTTDYQGKFEIKNLCKGELQVIFSHVSCETKEVLINLTEDTFKEFNLEHHIEDLKEVRITSATGLKNKTAQTTVLKTDIIDKYSSQNLGDALKNISGVSSVNTGNTIVKPMINGLHSSRVILMTNGVRLQDQEWGIEHAPNIDINTAEKITVIKGANALEFGGDAIGGVIVVEPNRIILKDSLYGKSILTGQTNGQGFSLHSSLSKSTKKGWYLNAKTTLKNYGDFESPDYVLTNTGLKSQAFSVQTGLKKFESGFNVYYTYLKNEIGILKSSHLGNIEDLVNAINSDNPLVVDDFSYTINAPRQEVTHQLVKADLYKRYKKLGKLKVQYDYQNNQRLEFDLRIGADKNKPAIDLNLSSHAVNTSFEFDSKSNQTYKVGFMGAYQNNFADPNTGVKRLIPDYDKYDLGVFTIGNFLLNDKTSLDVGVRYDFNYINAKKFYFKSRWRERNYDNEFSTLIIGDFNTQWLVNPEFKYHNFSSSLGVSHELNPQNSFIFNYALASRAPNPSELFSDGLHHSAARIELGDLRMKQETSNRLSTSYHFNNEKTALLVELFVNHIRNFMYIEPNGTEQTIRGAFPVWIYKSTNASLFGIDINWLQKITDQINFNNKTSFIRGKDIVNSTDLIDIPAAKTQNSFGYTNKKWHQFNANFESEFVFKQNLFPDTNFEVFIPTTNSNVLVDVSSTPNSYHLLNFNTDATFKLSQKTNVTIGITVTNILNTNYREYLNRLRYFADDLGRNYLLQLNFKY</sequence>
<evidence type="ECO:0000256" key="1">
    <source>
        <dbReference type="ARBA" id="ARBA00004571"/>
    </source>
</evidence>
<organism evidence="15 16">
    <name type="scientific">Polaribacter glomeratus</name>
    <dbReference type="NCBI Taxonomy" id="102"/>
    <lineage>
        <taxon>Bacteria</taxon>
        <taxon>Pseudomonadati</taxon>
        <taxon>Bacteroidota</taxon>
        <taxon>Flavobacteriia</taxon>
        <taxon>Flavobacteriales</taxon>
        <taxon>Flavobacteriaceae</taxon>
    </lineage>
</organism>
<comment type="caution">
    <text evidence="15">The sequence shown here is derived from an EMBL/GenBank/DDBJ whole genome shotgun (WGS) entry which is preliminary data.</text>
</comment>
<evidence type="ECO:0000256" key="8">
    <source>
        <dbReference type="ARBA" id="ARBA00023170"/>
    </source>
</evidence>
<dbReference type="Gene3D" id="2.170.130.10">
    <property type="entry name" value="TonB-dependent receptor, plug domain"/>
    <property type="match status" value="1"/>
</dbReference>
<dbReference type="InterPro" id="IPR008969">
    <property type="entry name" value="CarboxyPept-like_regulatory"/>
</dbReference>
<dbReference type="PANTHER" id="PTHR30069:SF29">
    <property type="entry name" value="HEMOGLOBIN AND HEMOGLOBIN-HAPTOGLOBIN-BINDING PROTEIN 1-RELATED"/>
    <property type="match status" value="1"/>
</dbReference>
<comment type="subcellular location">
    <subcellularLocation>
        <location evidence="1 10">Cell outer membrane</location>
        <topology evidence="1 10">Multi-pass membrane protein</topology>
    </subcellularLocation>
</comment>
<dbReference type="InterPro" id="IPR037066">
    <property type="entry name" value="Plug_dom_sf"/>
</dbReference>
<evidence type="ECO:0000256" key="9">
    <source>
        <dbReference type="ARBA" id="ARBA00023237"/>
    </source>
</evidence>
<feature type="domain" description="TonB-dependent receptor-like beta-barrel" evidence="13">
    <location>
        <begin position="362"/>
        <end position="769"/>
    </location>
</feature>